<dbReference type="GO" id="GO:0030010">
    <property type="term" value="P:establishment of cell polarity"/>
    <property type="evidence" value="ECO:0007669"/>
    <property type="project" value="UniProtKB-ARBA"/>
</dbReference>
<keyword evidence="7" id="KW-1185">Reference proteome</keyword>
<dbReference type="CDD" id="cd20071">
    <property type="entry name" value="SET_SMYD"/>
    <property type="match status" value="1"/>
</dbReference>
<dbReference type="SMART" id="SM00177">
    <property type="entry name" value="ARF"/>
    <property type="match status" value="1"/>
</dbReference>
<dbReference type="GO" id="GO:0003924">
    <property type="term" value="F:GTPase activity"/>
    <property type="evidence" value="ECO:0007669"/>
    <property type="project" value="InterPro"/>
</dbReference>
<feature type="domain" description="SET" evidence="5">
    <location>
        <begin position="95"/>
        <end position="280"/>
    </location>
</feature>
<evidence type="ECO:0000259" key="5">
    <source>
        <dbReference type="PROSITE" id="PS50280"/>
    </source>
</evidence>
<sequence length="607" mass="66220">MQKGFLNSKKARKALAKAGSSTEVTGSSTSALANEGSAQSFLTLASTAALPDEVIETNEVIKRAGIITTIPPKGPQTCQMITIPAVKDFILKHLSVLASSRTVSTVKYAVQDTADMGKGLFATSAISFAETFLLEKPLIVFPKNMGPAFSISRPGHAASSDIWTTVCLDESEKMLERVVERMSKEDREEFEALCDDSMADPGKRPLLSRMLCNTLNLDIIEPRGVSFGEGYVGVPRIGARMNHSCSGANVVFDFDPETFTLSYTATRDIKAGDELFLSYVDATATVAQRREGMLAQRFTCVCSACTNATPKTDKLRLEFRARTDLLARVCMEPGPQPPIQTQAWLATTLRMKAEMEKEGLDNEPHFLQVWYALQIMYGRLRDVEKEEMCRRKVEGFLRFPGAIKERKRVRHGPDVLRVVRQAPELAQGAGCADPNAGLGLGGQGAFASSPISGGTGADERLDGGIDDDSVPATAIGFNVETVEYKNIKFQVWDLGGQSSIRPYWRCYFPNTSAIIYVIDSSDHARLTTSRTELLTMLSEDELKGVPLLVFCNKQDVQGALKPEEISEQLGLAGGETSRPWSVRGSCAVSGQGLEDGLDWLVNAIQEK</sequence>
<protein>
    <recommendedName>
        <fullName evidence="5">SET domain-containing protein</fullName>
    </recommendedName>
</protein>
<reference evidence="6 7" key="1">
    <citation type="journal article" date="2020" name="ISME J.">
        <title>Uncovering the hidden diversity of litter-decomposition mechanisms in mushroom-forming fungi.</title>
        <authorList>
            <person name="Floudas D."/>
            <person name="Bentzer J."/>
            <person name="Ahren D."/>
            <person name="Johansson T."/>
            <person name="Persson P."/>
            <person name="Tunlid A."/>
        </authorList>
    </citation>
    <scope>NUCLEOTIDE SEQUENCE [LARGE SCALE GENOMIC DNA]</scope>
    <source>
        <strain evidence="6 7">CBS 175.51</strain>
    </source>
</reference>
<gene>
    <name evidence="6" type="ORF">D9611_007635</name>
</gene>
<comment type="caution">
    <text evidence="6">The sequence shown here is derived from an EMBL/GenBank/DDBJ whole genome shotgun (WGS) entry which is preliminary data.</text>
</comment>
<dbReference type="Pfam" id="PF00856">
    <property type="entry name" value="SET"/>
    <property type="match status" value="1"/>
</dbReference>
<evidence type="ECO:0000313" key="7">
    <source>
        <dbReference type="Proteomes" id="UP000541558"/>
    </source>
</evidence>
<dbReference type="InterPro" id="IPR027417">
    <property type="entry name" value="P-loop_NTPase"/>
</dbReference>
<organism evidence="6 7">
    <name type="scientific">Ephemerocybe angulata</name>
    <dbReference type="NCBI Taxonomy" id="980116"/>
    <lineage>
        <taxon>Eukaryota</taxon>
        <taxon>Fungi</taxon>
        <taxon>Dikarya</taxon>
        <taxon>Basidiomycota</taxon>
        <taxon>Agaricomycotina</taxon>
        <taxon>Agaricomycetes</taxon>
        <taxon>Agaricomycetidae</taxon>
        <taxon>Agaricales</taxon>
        <taxon>Agaricineae</taxon>
        <taxon>Psathyrellaceae</taxon>
        <taxon>Ephemerocybe</taxon>
    </lineage>
</organism>
<dbReference type="NCBIfam" id="TIGR00231">
    <property type="entry name" value="small_GTP"/>
    <property type="match status" value="1"/>
</dbReference>
<dbReference type="EMBL" id="JAACJK010000113">
    <property type="protein sequence ID" value="KAF5331662.1"/>
    <property type="molecule type" value="Genomic_DNA"/>
</dbReference>
<dbReference type="InterPro" id="IPR001214">
    <property type="entry name" value="SET_dom"/>
</dbReference>
<dbReference type="InterPro" id="IPR024156">
    <property type="entry name" value="Small_GTPase_ARF"/>
</dbReference>
<feature type="binding site" evidence="4">
    <location>
        <begin position="552"/>
        <end position="555"/>
    </location>
    <ligand>
        <name>GTP</name>
        <dbReference type="ChEBI" id="CHEBI:37565"/>
    </ligand>
</feature>
<proteinExistence type="inferred from homology"/>
<feature type="binding site" evidence="4">
    <location>
        <position position="496"/>
    </location>
    <ligand>
        <name>GTP</name>
        <dbReference type="ChEBI" id="CHEBI:37565"/>
    </ligand>
</feature>
<dbReference type="PANTHER" id="PTHR11711">
    <property type="entry name" value="ADP RIBOSYLATION FACTOR-RELATED"/>
    <property type="match status" value="1"/>
</dbReference>
<dbReference type="Pfam" id="PF00025">
    <property type="entry name" value="Arf"/>
    <property type="match status" value="1"/>
</dbReference>
<dbReference type="GO" id="GO:0005525">
    <property type="term" value="F:GTP binding"/>
    <property type="evidence" value="ECO:0007669"/>
    <property type="project" value="UniProtKB-KW"/>
</dbReference>
<dbReference type="FunFam" id="3.40.50.300:FF:000412">
    <property type="entry name" value="ADP-ribosylation factor 1"/>
    <property type="match status" value="1"/>
</dbReference>
<dbReference type="PROSITE" id="PS50280">
    <property type="entry name" value="SET"/>
    <property type="match status" value="1"/>
</dbReference>
<dbReference type="InterPro" id="IPR006689">
    <property type="entry name" value="Small_GTPase_ARF/SAR"/>
</dbReference>
<keyword evidence="2 4" id="KW-0547">Nucleotide-binding</keyword>
<dbReference type="InterPro" id="IPR046341">
    <property type="entry name" value="SET_dom_sf"/>
</dbReference>
<comment type="similarity">
    <text evidence="1">Belongs to the small GTPase superfamily. Arf family.</text>
</comment>
<dbReference type="AlphaFoldDB" id="A0A8H5FCL3"/>
<accession>A0A8H5FCL3</accession>
<dbReference type="InterPro" id="IPR005225">
    <property type="entry name" value="Small_GTP-bd"/>
</dbReference>
<name>A0A8H5FCL3_9AGAR</name>
<keyword evidence="3 4" id="KW-0342">GTP-binding</keyword>
<dbReference type="SMART" id="SM00178">
    <property type="entry name" value="SAR"/>
    <property type="match status" value="1"/>
</dbReference>
<dbReference type="SUPFAM" id="SSF82199">
    <property type="entry name" value="SET domain"/>
    <property type="match status" value="1"/>
</dbReference>
<evidence type="ECO:0000256" key="4">
    <source>
        <dbReference type="PIRSR" id="PIRSR606689-1"/>
    </source>
</evidence>
<dbReference type="PRINTS" id="PR00328">
    <property type="entry name" value="SAR1GTPBP"/>
</dbReference>
<evidence type="ECO:0000256" key="2">
    <source>
        <dbReference type="ARBA" id="ARBA00022741"/>
    </source>
</evidence>
<dbReference type="Gene3D" id="3.40.50.300">
    <property type="entry name" value="P-loop containing nucleotide triphosphate hydrolases"/>
    <property type="match status" value="1"/>
</dbReference>
<dbReference type="OrthoDB" id="5945798at2759"/>
<evidence type="ECO:0000313" key="6">
    <source>
        <dbReference type="EMBL" id="KAF5331662.1"/>
    </source>
</evidence>
<dbReference type="Proteomes" id="UP000541558">
    <property type="component" value="Unassembled WGS sequence"/>
</dbReference>
<evidence type="ECO:0000256" key="3">
    <source>
        <dbReference type="ARBA" id="ARBA00023134"/>
    </source>
</evidence>
<evidence type="ECO:0000256" key="1">
    <source>
        <dbReference type="ARBA" id="ARBA00010290"/>
    </source>
</evidence>
<dbReference type="SUPFAM" id="SSF52540">
    <property type="entry name" value="P-loop containing nucleoside triphosphate hydrolases"/>
    <property type="match status" value="1"/>
</dbReference>
<dbReference type="Gene3D" id="2.170.270.10">
    <property type="entry name" value="SET domain"/>
    <property type="match status" value="1"/>
</dbReference>
<dbReference type="PROSITE" id="PS51417">
    <property type="entry name" value="ARF"/>
    <property type="match status" value="1"/>
</dbReference>